<evidence type="ECO:0000313" key="2">
    <source>
        <dbReference type="Proteomes" id="UP000038011"/>
    </source>
</evidence>
<sequence>MFSVSDIKDLSDLNSLYIEALLAFFKSYMTKRKKQLPLTDKSSKKIKIGGIHTDAPAIV</sequence>
<evidence type="ECO:0000313" key="1">
    <source>
        <dbReference type="EMBL" id="KPB01609.1"/>
    </source>
</evidence>
<dbReference type="EMBL" id="JXMU01000009">
    <property type="protein sequence ID" value="KPB01609.1"/>
    <property type="molecule type" value="Genomic_DNA"/>
</dbReference>
<comment type="caution">
    <text evidence="1">The sequence shown here is derived from an EMBL/GenBank/DDBJ whole genome shotgun (WGS) entry which is preliminary data.</text>
</comment>
<keyword evidence="2" id="KW-1185">Reference proteome</keyword>
<dbReference type="Proteomes" id="UP000038011">
    <property type="component" value="Unassembled WGS sequence"/>
</dbReference>
<name>A0A0M9GNF4_9HYPH</name>
<reference evidence="1 2" key="1">
    <citation type="submission" date="2015-01" db="EMBL/GenBank/DDBJ databases">
        <title>Ahrensia donghaiensis sp. nov., a novel dimethylsulphoniopropionate-cleavage bacterium isolated from seawater and emended descriptions of the genus Ahrensia and Ahrensia kielensis.</title>
        <authorList>
            <person name="Liu J."/>
        </authorList>
    </citation>
    <scope>NUCLEOTIDE SEQUENCE [LARGE SCALE GENOMIC DNA]</scope>
    <source>
        <strain evidence="1 2">LZD062</strain>
    </source>
</reference>
<proteinExistence type="predicted"/>
<organism evidence="1 2">
    <name type="scientific">Ahrensia marina</name>
    <dbReference type="NCBI Taxonomy" id="1514904"/>
    <lineage>
        <taxon>Bacteria</taxon>
        <taxon>Pseudomonadati</taxon>
        <taxon>Pseudomonadota</taxon>
        <taxon>Alphaproteobacteria</taxon>
        <taxon>Hyphomicrobiales</taxon>
        <taxon>Ahrensiaceae</taxon>
        <taxon>Ahrensia</taxon>
    </lineage>
</organism>
<protein>
    <submittedName>
        <fullName evidence="1">Uncharacterized protein</fullName>
    </submittedName>
</protein>
<dbReference type="AlphaFoldDB" id="A0A0M9GNF4"/>
<accession>A0A0M9GNF4</accession>
<gene>
    <name evidence="1" type="ORF">SU32_06935</name>
</gene>